<dbReference type="AlphaFoldDB" id="A0A5M8PU41"/>
<feature type="signal peptide" evidence="1">
    <location>
        <begin position="1"/>
        <end position="19"/>
    </location>
</feature>
<name>A0A5M8PU41_9LECA</name>
<gene>
    <name evidence="2" type="ORF">FRX48_03538</name>
</gene>
<reference evidence="2 3" key="1">
    <citation type="submission" date="2019-09" db="EMBL/GenBank/DDBJ databases">
        <title>The hologenome of the rock-dwelling lichen Lasallia pustulata.</title>
        <authorList>
            <person name="Greshake Tzovaras B."/>
            <person name="Segers F."/>
            <person name="Bicker A."/>
            <person name="Dal Grande F."/>
            <person name="Otte J."/>
            <person name="Hankeln T."/>
            <person name="Schmitt I."/>
            <person name="Ebersberger I."/>
        </authorList>
    </citation>
    <scope>NUCLEOTIDE SEQUENCE [LARGE SCALE GENOMIC DNA]</scope>
    <source>
        <strain evidence="2">A1-1</strain>
    </source>
</reference>
<organism evidence="2 3">
    <name type="scientific">Lasallia pustulata</name>
    <dbReference type="NCBI Taxonomy" id="136370"/>
    <lineage>
        <taxon>Eukaryota</taxon>
        <taxon>Fungi</taxon>
        <taxon>Dikarya</taxon>
        <taxon>Ascomycota</taxon>
        <taxon>Pezizomycotina</taxon>
        <taxon>Lecanoromycetes</taxon>
        <taxon>OSLEUM clade</taxon>
        <taxon>Umbilicariomycetidae</taxon>
        <taxon>Umbilicariales</taxon>
        <taxon>Umbilicariaceae</taxon>
        <taxon>Lasallia</taxon>
    </lineage>
</organism>
<accession>A0A5M8PU41</accession>
<dbReference type="PANTHER" id="PTHR39219:SF1">
    <property type="entry name" value="ER MEMBRANE PROTEIN COMPLEX SUBUNIT 10"/>
    <property type="match status" value="1"/>
</dbReference>
<protein>
    <submittedName>
        <fullName evidence="2">Uncharacterized protein</fullName>
    </submittedName>
</protein>
<proteinExistence type="predicted"/>
<comment type="caution">
    <text evidence="2">The sequence shown here is derived from an EMBL/GenBank/DDBJ whole genome shotgun (WGS) entry which is preliminary data.</text>
</comment>
<sequence>MHWIVVSLVLMSYLTVALSSQENTVQEHSATIYAWPFSSAQPSKLADLTYDLYGRRTVINHFTAPALSSSPENDLIRIGVYDPVTKAWRGTVTSASSFDSSVNGRLRININQAGEVWGASWHASMTKAQADTLAAGQQTKQFDLVLTAPPPQPLLNRPVVLNPDGKIAEPEPEKTMFQKYWWVLLGVAVLAMAGGGDK</sequence>
<dbReference type="OrthoDB" id="1894652at2759"/>
<evidence type="ECO:0000313" key="3">
    <source>
        <dbReference type="Proteomes" id="UP000324767"/>
    </source>
</evidence>
<evidence type="ECO:0000256" key="1">
    <source>
        <dbReference type="SAM" id="SignalP"/>
    </source>
</evidence>
<dbReference type="Proteomes" id="UP000324767">
    <property type="component" value="Unassembled WGS sequence"/>
</dbReference>
<evidence type="ECO:0000313" key="2">
    <source>
        <dbReference type="EMBL" id="KAA6412547.1"/>
    </source>
</evidence>
<feature type="chain" id="PRO_5024315605" evidence="1">
    <location>
        <begin position="20"/>
        <end position="198"/>
    </location>
</feature>
<dbReference type="EMBL" id="VXIT01000005">
    <property type="protein sequence ID" value="KAA6412547.1"/>
    <property type="molecule type" value="Genomic_DNA"/>
</dbReference>
<keyword evidence="1" id="KW-0732">Signal</keyword>
<dbReference type="PANTHER" id="PTHR39219">
    <property type="entry name" value="ER MEMBRANE PROTEIN COMPLEX SUBUNIT 10"/>
    <property type="match status" value="1"/>
</dbReference>